<keyword evidence="5" id="KW-0813">Transport</keyword>
<feature type="transmembrane region" description="Helical" evidence="13">
    <location>
        <begin position="54"/>
        <end position="75"/>
    </location>
</feature>
<evidence type="ECO:0000256" key="1">
    <source>
        <dbReference type="ARBA" id="ARBA00003408"/>
    </source>
</evidence>
<dbReference type="InterPro" id="IPR050222">
    <property type="entry name" value="MATE_MdtK"/>
</dbReference>
<evidence type="ECO:0000256" key="12">
    <source>
        <dbReference type="ARBA" id="ARBA00031636"/>
    </source>
</evidence>
<protein>
    <recommendedName>
        <fullName evidence="4">Probable multidrug resistance protein NorM</fullName>
    </recommendedName>
    <alternativeName>
        <fullName evidence="12">Multidrug-efflux transporter</fullName>
    </alternativeName>
</protein>
<dbReference type="PANTHER" id="PTHR43298">
    <property type="entry name" value="MULTIDRUG RESISTANCE PROTEIN NORM-RELATED"/>
    <property type="match status" value="1"/>
</dbReference>
<evidence type="ECO:0000256" key="3">
    <source>
        <dbReference type="ARBA" id="ARBA00010199"/>
    </source>
</evidence>
<evidence type="ECO:0000313" key="15">
    <source>
        <dbReference type="Proteomes" id="UP000559117"/>
    </source>
</evidence>
<dbReference type="Proteomes" id="UP000559117">
    <property type="component" value="Unassembled WGS sequence"/>
</dbReference>
<dbReference type="GO" id="GO:0015297">
    <property type="term" value="F:antiporter activity"/>
    <property type="evidence" value="ECO:0007669"/>
    <property type="project" value="UniProtKB-KW"/>
</dbReference>
<feature type="transmembrane region" description="Helical" evidence="13">
    <location>
        <begin position="359"/>
        <end position="377"/>
    </location>
</feature>
<feature type="transmembrane region" description="Helical" evidence="13">
    <location>
        <begin position="95"/>
        <end position="117"/>
    </location>
</feature>
<feature type="transmembrane region" description="Helical" evidence="13">
    <location>
        <begin position="162"/>
        <end position="182"/>
    </location>
</feature>
<evidence type="ECO:0000256" key="9">
    <source>
        <dbReference type="ARBA" id="ARBA00022989"/>
    </source>
</evidence>
<evidence type="ECO:0000313" key="14">
    <source>
        <dbReference type="EMBL" id="MBB5337002.1"/>
    </source>
</evidence>
<dbReference type="RefSeq" id="WP_183862459.1">
    <property type="nucleotide sequence ID" value="NZ_JACHFH010000030.1"/>
</dbReference>
<evidence type="ECO:0000256" key="2">
    <source>
        <dbReference type="ARBA" id="ARBA00004651"/>
    </source>
</evidence>
<keyword evidence="10" id="KW-0406">Ion transport</keyword>
<feature type="transmembrane region" description="Helical" evidence="13">
    <location>
        <begin position="286"/>
        <end position="308"/>
    </location>
</feature>
<feature type="transmembrane region" description="Helical" evidence="13">
    <location>
        <begin position="320"/>
        <end position="339"/>
    </location>
</feature>
<keyword evidence="7" id="KW-1003">Cell membrane</keyword>
<dbReference type="NCBIfam" id="TIGR00797">
    <property type="entry name" value="matE"/>
    <property type="match status" value="1"/>
</dbReference>
<comment type="subcellular location">
    <subcellularLocation>
        <location evidence="2">Cell membrane</location>
        <topology evidence="2">Multi-pass membrane protein</topology>
    </subcellularLocation>
</comment>
<evidence type="ECO:0000256" key="5">
    <source>
        <dbReference type="ARBA" id="ARBA00022448"/>
    </source>
</evidence>
<keyword evidence="15" id="KW-1185">Reference proteome</keyword>
<evidence type="ECO:0000256" key="8">
    <source>
        <dbReference type="ARBA" id="ARBA00022692"/>
    </source>
</evidence>
<keyword evidence="6" id="KW-0050">Antiport</keyword>
<keyword evidence="9 13" id="KW-1133">Transmembrane helix</keyword>
<comment type="similarity">
    <text evidence="3">Belongs to the multi antimicrobial extrusion (MATE) (TC 2.A.66.1) family.</text>
</comment>
<dbReference type="PIRSF" id="PIRSF006603">
    <property type="entry name" value="DinF"/>
    <property type="match status" value="1"/>
</dbReference>
<evidence type="ECO:0000256" key="11">
    <source>
        <dbReference type="ARBA" id="ARBA00023136"/>
    </source>
</evidence>
<organism evidence="14 15">
    <name type="scientific">Pectinatus brassicae</name>
    <dbReference type="NCBI Taxonomy" id="862415"/>
    <lineage>
        <taxon>Bacteria</taxon>
        <taxon>Bacillati</taxon>
        <taxon>Bacillota</taxon>
        <taxon>Negativicutes</taxon>
        <taxon>Selenomonadales</taxon>
        <taxon>Selenomonadaceae</taxon>
        <taxon>Pectinatus</taxon>
    </lineage>
</organism>
<evidence type="ECO:0000256" key="6">
    <source>
        <dbReference type="ARBA" id="ARBA00022449"/>
    </source>
</evidence>
<evidence type="ECO:0000256" key="4">
    <source>
        <dbReference type="ARBA" id="ARBA00020268"/>
    </source>
</evidence>
<dbReference type="GO" id="GO:0042910">
    <property type="term" value="F:xenobiotic transmembrane transporter activity"/>
    <property type="evidence" value="ECO:0007669"/>
    <property type="project" value="InterPro"/>
</dbReference>
<keyword evidence="8 13" id="KW-0812">Transmembrane</keyword>
<reference evidence="14 15" key="1">
    <citation type="submission" date="2020-08" db="EMBL/GenBank/DDBJ databases">
        <title>Genomic Encyclopedia of Type Strains, Phase IV (KMG-IV): sequencing the most valuable type-strain genomes for metagenomic binning, comparative biology and taxonomic classification.</title>
        <authorList>
            <person name="Goeker M."/>
        </authorList>
    </citation>
    <scope>NUCLEOTIDE SEQUENCE [LARGE SCALE GENOMIC DNA]</scope>
    <source>
        <strain evidence="14 15">DSM 24661</strain>
    </source>
</reference>
<feature type="transmembrane region" description="Helical" evidence="13">
    <location>
        <begin position="418"/>
        <end position="437"/>
    </location>
</feature>
<evidence type="ECO:0000256" key="13">
    <source>
        <dbReference type="SAM" id="Phobius"/>
    </source>
</evidence>
<feature type="transmembrane region" description="Helical" evidence="13">
    <location>
        <begin position="389"/>
        <end position="412"/>
    </location>
</feature>
<dbReference type="Pfam" id="PF01554">
    <property type="entry name" value="MatE"/>
    <property type="match status" value="2"/>
</dbReference>
<keyword evidence="11 13" id="KW-0472">Membrane</keyword>
<dbReference type="InterPro" id="IPR048279">
    <property type="entry name" value="MdtK-like"/>
</dbReference>
<proteinExistence type="inferred from homology"/>
<dbReference type="EMBL" id="JACHFH010000030">
    <property type="protein sequence ID" value="MBB5337002.1"/>
    <property type="molecule type" value="Genomic_DNA"/>
</dbReference>
<dbReference type="InterPro" id="IPR002528">
    <property type="entry name" value="MATE_fam"/>
</dbReference>
<dbReference type="GO" id="GO:0005886">
    <property type="term" value="C:plasma membrane"/>
    <property type="evidence" value="ECO:0007669"/>
    <property type="project" value="UniProtKB-SubCell"/>
</dbReference>
<dbReference type="GO" id="GO:0006811">
    <property type="term" value="P:monoatomic ion transport"/>
    <property type="evidence" value="ECO:0007669"/>
    <property type="project" value="UniProtKB-KW"/>
</dbReference>
<dbReference type="PANTHER" id="PTHR43298:SF2">
    <property type="entry name" value="FMN_FAD EXPORTER YEEO-RELATED"/>
    <property type="match status" value="1"/>
</dbReference>
<feature type="transmembrane region" description="Helical" evidence="13">
    <location>
        <begin position="129"/>
        <end position="150"/>
    </location>
</feature>
<accession>A0A840US79</accession>
<comment type="function">
    <text evidence="1">Multidrug efflux pump.</text>
</comment>
<sequence length="447" mass="49753">MKKTYSYTQKIIQFFAVLLPIFITQLAIVSTGFFDTVMSGHVSEYDLAGVAIGANVFFPFFGSSLGIISGLTPSIAHLYGARKYSIIKFVIQQGFYWSLLLGLIFILAGFILIPYLLPLLKLDDYVSYVFTHYLIAMAFGICPIFLAGVLRNFIDALGFTKLTMFITIITVPINIFLNYVFIYGEFGMPAFGGIGAGIGSAITYYVNLLLNILVIINIKPFCMYKIFTNFPRPSFYEWKKQLSIGVPIGCTLFCEQSIFGVVGLLMTVYGTSVIAAHQAALNFTTLVYMIPLSISMAVTILISYELGAKRYNDVKQYAHLSRLFSLIFASGLAAILINFRRSIAALYTSNPDVIELTTIFLIYAVIMQVVDGINAPLQGILRGYKDVKITFYLAVLSFWLIGLPCGWLLAKYSTWGPYGYWLGLIAGLLSGAILLMLRLKIVEKKYV</sequence>
<name>A0A840US79_9FIRM</name>
<evidence type="ECO:0000256" key="7">
    <source>
        <dbReference type="ARBA" id="ARBA00022475"/>
    </source>
</evidence>
<feature type="transmembrane region" description="Helical" evidence="13">
    <location>
        <begin position="202"/>
        <end position="222"/>
    </location>
</feature>
<feature type="transmembrane region" description="Helical" evidence="13">
    <location>
        <begin position="12"/>
        <end position="34"/>
    </location>
</feature>
<comment type="caution">
    <text evidence="14">The sequence shown here is derived from an EMBL/GenBank/DDBJ whole genome shotgun (WGS) entry which is preliminary data.</text>
</comment>
<evidence type="ECO:0000256" key="10">
    <source>
        <dbReference type="ARBA" id="ARBA00023065"/>
    </source>
</evidence>
<gene>
    <name evidence="14" type="ORF">HNR32_002158</name>
</gene>
<dbReference type="AlphaFoldDB" id="A0A840US79"/>
<dbReference type="CDD" id="cd13131">
    <property type="entry name" value="MATE_NorM_like"/>
    <property type="match status" value="1"/>
</dbReference>